<feature type="compositionally biased region" description="Polar residues" evidence="5">
    <location>
        <begin position="19"/>
        <end position="31"/>
    </location>
</feature>
<evidence type="ECO:0000256" key="3">
    <source>
        <dbReference type="ARBA" id="ARBA00023242"/>
    </source>
</evidence>
<dbReference type="SMART" id="SM00360">
    <property type="entry name" value="RRM"/>
    <property type="match status" value="1"/>
</dbReference>
<keyword evidence="3" id="KW-0539">Nucleus</keyword>
<dbReference type="GeneID" id="24097993"/>
<dbReference type="Gene3D" id="3.30.70.330">
    <property type="match status" value="1"/>
</dbReference>
<protein>
    <recommendedName>
        <fullName evidence="6">RRM domain-containing protein</fullName>
    </recommendedName>
</protein>
<dbReference type="PROSITE" id="PS50102">
    <property type="entry name" value="RRM"/>
    <property type="match status" value="1"/>
</dbReference>
<evidence type="ECO:0000256" key="1">
    <source>
        <dbReference type="ARBA" id="ARBA00004604"/>
    </source>
</evidence>
<dbReference type="GO" id="GO:0005730">
    <property type="term" value="C:nucleolus"/>
    <property type="evidence" value="ECO:0007669"/>
    <property type="project" value="UniProtKB-SubCell"/>
</dbReference>
<dbReference type="Proteomes" id="UP000006352">
    <property type="component" value="Unassembled WGS sequence"/>
</dbReference>
<sequence>MSQPAPTGSAKTGKRKRAQSTSVLQPATGSATPADEEPAKGKQLIEAQEVGAVGSEKVTKKKEKRRQLKQVEAGEISKLDEPTKSEEPAAPTPAAVVAPGVAQDVTHTKEKKKKRKTMKVSETGIVPEPAATTELVATEEVKSGDIPATKKKRKQKRGEVIETANAEAPVAVTAVISSATGSAPVAPVATPAGEEKRRRKKEKAIEATSVEEPAVVIPQTASITRSAPVATPAGEKKRKREKEKAIEVTSVEEPAVVIAQAASASGDAEVAPGVTPAKEKKRNRKKGKANEITNVEESTVVTTEPNSAAMDAEVVQDTTPAGEKKRKRKKAKVVEVANVEDLAAAHIEDSAAASIESPPIGSEIVDEPVVVAMDTTAVIEESGVSQGDTQTTEKKTRKKQMEEESGEAGAEDEAHLWGFSTDADSSDDDMEEEWTGLDMAKLPTIAKDDAVVKRKLEKAKEVPAEDRGVIYLGRLPHGFYEDQMRSYFSQFGDVTRLRLSRNKKTGRSKHYAFIEFDSSSVARIVAETMDNYLLMGHILTCKVIPKDEIHPELWVGANKKWRVVPRDRVARVQHNKPRTQDEQARAEKRLLHRQIQKKRKLEQAGIKYDFDIVAYKKAKPTEA</sequence>
<dbReference type="HOGENOM" id="CLU_438737_0_0_1"/>
<reference evidence="7 8" key="1">
    <citation type="journal article" date="2012" name="Appl. Environ. Microbiol.">
        <title>Short-read sequencing for genomic analysis of the brown rot fungus Fibroporia radiculosa.</title>
        <authorList>
            <person name="Tang J.D."/>
            <person name="Perkins A.D."/>
            <person name="Sonstegard T.S."/>
            <person name="Schroeder S.G."/>
            <person name="Burgess S.C."/>
            <person name="Diehl S.V."/>
        </authorList>
    </citation>
    <scope>NUCLEOTIDE SEQUENCE [LARGE SCALE GENOMIC DNA]</scope>
    <source>
        <strain evidence="7 8">TFFH 294</strain>
    </source>
</reference>
<feature type="region of interest" description="Disordered" evidence="5">
    <location>
        <begin position="381"/>
        <end position="413"/>
    </location>
</feature>
<dbReference type="SUPFAM" id="SSF54928">
    <property type="entry name" value="RNA-binding domain, RBD"/>
    <property type="match status" value="1"/>
</dbReference>
<feature type="region of interest" description="Disordered" evidence="5">
    <location>
        <begin position="178"/>
        <end position="248"/>
    </location>
</feature>
<keyword evidence="2 4" id="KW-0694">RNA-binding</keyword>
<feature type="compositionally biased region" description="Polar residues" evidence="5">
    <location>
        <begin position="1"/>
        <end position="10"/>
    </location>
</feature>
<keyword evidence="8" id="KW-1185">Reference proteome</keyword>
<dbReference type="AlphaFoldDB" id="J4HX46"/>
<dbReference type="OrthoDB" id="21467at2759"/>
<proteinExistence type="predicted"/>
<evidence type="ECO:0000313" key="7">
    <source>
        <dbReference type="EMBL" id="CCM03082.1"/>
    </source>
</evidence>
<evidence type="ECO:0000256" key="2">
    <source>
        <dbReference type="ARBA" id="ARBA00022884"/>
    </source>
</evidence>
<organism evidence="7 8">
    <name type="scientific">Fibroporia radiculosa</name>
    <dbReference type="NCBI Taxonomy" id="599839"/>
    <lineage>
        <taxon>Eukaryota</taxon>
        <taxon>Fungi</taxon>
        <taxon>Dikarya</taxon>
        <taxon>Basidiomycota</taxon>
        <taxon>Agaricomycotina</taxon>
        <taxon>Agaricomycetes</taxon>
        <taxon>Polyporales</taxon>
        <taxon>Fibroporiaceae</taxon>
        <taxon>Fibroporia</taxon>
    </lineage>
</organism>
<accession>J4HX46</accession>
<evidence type="ECO:0000256" key="5">
    <source>
        <dbReference type="SAM" id="MobiDB-lite"/>
    </source>
</evidence>
<dbReference type="RefSeq" id="XP_012182365.1">
    <property type="nucleotide sequence ID" value="XM_012326975.1"/>
</dbReference>
<dbReference type="PANTHER" id="PTHR46754">
    <property type="entry name" value="MKI67 FHA DOMAIN-INTERACTING NUCLEOLAR PHOSPHOPROTEIN"/>
    <property type="match status" value="1"/>
</dbReference>
<dbReference type="InterPro" id="IPR012677">
    <property type="entry name" value="Nucleotide-bd_a/b_plait_sf"/>
</dbReference>
<feature type="compositionally biased region" description="Basic and acidic residues" evidence="5">
    <location>
        <begin position="391"/>
        <end position="402"/>
    </location>
</feature>
<dbReference type="GO" id="GO:0003723">
    <property type="term" value="F:RNA binding"/>
    <property type="evidence" value="ECO:0007669"/>
    <property type="project" value="UniProtKB-UniRule"/>
</dbReference>
<dbReference type="Pfam" id="PF00076">
    <property type="entry name" value="RRM_1"/>
    <property type="match status" value="1"/>
</dbReference>
<feature type="region of interest" description="Disordered" evidence="5">
    <location>
        <begin position="1"/>
        <end position="126"/>
    </location>
</feature>
<dbReference type="InterPro" id="IPR035979">
    <property type="entry name" value="RBD_domain_sf"/>
</dbReference>
<dbReference type="CDD" id="cd12307">
    <property type="entry name" value="RRM_NIFK_like"/>
    <property type="match status" value="1"/>
</dbReference>
<feature type="compositionally biased region" description="Basic residues" evidence="5">
    <location>
        <begin position="59"/>
        <end position="68"/>
    </location>
</feature>
<feature type="compositionally biased region" description="Basic residues" evidence="5">
    <location>
        <begin position="109"/>
        <end position="118"/>
    </location>
</feature>
<feature type="compositionally biased region" description="Low complexity" evidence="5">
    <location>
        <begin position="290"/>
        <end position="306"/>
    </location>
</feature>
<feature type="compositionally biased region" description="Basic and acidic residues" evidence="5">
    <location>
        <begin position="75"/>
        <end position="87"/>
    </location>
</feature>
<dbReference type="InParanoid" id="J4HX46"/>
<comment type="subcellular location">
    <subcellularLocation>
        <location evidence="1">Nucleus</location>
        <location evidence="1">Nucleolus</location>
    </subcellularLocation>
</comment>
<evidence type="ECO:0000259" key="6">
    <source>
        <dbReference type="PROSITE" id="PS50102"/>
    </source>
</evidence>
<feature type="domain" description="RRM" evidence="6">
    <location>
        <begin position="468"/>
        <end position="546"/>
    </location>
</feature>
<feature type="compositionally biased region" description="Low complexity" evidence="5">
    <location>
        <begin position="88"/>
        <end position="102"/>
    </location>
</feature>
<dbReference type="InterPro" id="IPR000504">
    <property type="entry name" value="RRM_dom"/>
</dbReference>
<gene>
    <name evidence="7" type="ORF">FIBRA_05202</name>
</gene>
<dbReference type="STRING" id="599839.J4HX46"/>
<evidence type="ECO:0000256" key="4">
    <source>
        <dbReference type="PROSITE-ProRule" id="PRU00176"/>
    </source>
</evidence>
<dbReference type="EMBL" id="HE797101">
    <property type="protein sequence ID" value="CCM03082.1"/>
    <property type="molecule type" value="Genomic_DNA"/>
</dbReference>
<evidence type="ECO:0000313" key="8">
    <source>
        <dbReference type="Proteomes" id="UP000006352"/>
    </source>
</evidence>
<feature type="region of interest" description="Disordered" evidence="5">
    <location>
        <begin position="262"/>
        <end position="331"/>
    </location>
</feature>
<name>J4HX46_9APHY</name>